<feature type="transmembrane region" description="Helical" evidence="1">
    <location>
        <begin position="20"/>
        <end position="38"/>
    </location>
</feature>
<sequence>MIMRHFINDLLILCKKPRLLFIYTMIGLAQIGVSAIAIDQMHKKHRANLRPSKPPAYVVNKVEQIKQDIREITYIPKVEM</sequence>
<protein>
    <submittedName>
        <fullName evidence="2">Uncharacterized protein</fullName>
    </submittedName>
</protein>
<dbReference type="Proteomes" id="UP000019745">
    <property type="component" value="Segment"/>
</dbReference>
<keyword evidence="3" id="KW-1185">Reference proteome</keyword>
<accession>X2L044</accession>
<evidence type="ECO:0000256" key="1">
    <source>
        <dbReference type="SAM" id="Phobius"/>
    </source>
</evidence>
<gene>
    <name evidence="2" type="ORF">9g_00048</name>
</gene>
<reference evidence="2 3" key="1">
    <citation type="submission" date="2014-02" db="EMBL/GenBank/DDBJ databases">
        <title>The genomic sequence of a novel Enterobacteria bacteriophage 9g containing a complete queosine synthesis operon.</title>
        <authorList>
            <person name="Kulikov E.E."/>
            <person name="Golomidova A.K."/>
            <person name="Letarov A.V."/>
        </authorList>
    </citation>
    <scope>NUCLEOTIDE SEQUENCE [LARGE SCALE GENOMIC DNA]</scope>
</reference>
<dbReference type="KEGG" id="vg:19487988"/>
<dbReference type="RefSeq" id="YP_009032371.1">
    <property type="nucleotide sequence ID" value="NC_024146.1"/>
</dbReference>
<evidence type="ECO:0000313" key="3">
    <source>
        <dbReference type="Proteomes" id="UP000019745"/>
    </source>
</evidence>
<evidence type="ECO:0000313" key="2">
    <source>
        <dbReference type="EMBL" id="AHN84564.1"/>
    </source>
</evidence>
<dbReference type="GeneID" id="19487988"/>
<keyword evidence="1" id="KW-0812">Transmembrane</keyword>
<name>X2L044_9CAUD</name>
<keyword evidence="1" id="KW-1133">Transmembrane helix</keyword>
<dbReference type="OrthoDB" id="21608at10239"/>
<dbReference type="EMBL" id="KJ419279">
    <property type="protein sequence ID" value="AHN84564.1"/>
    <property type="molecule type" value="Genomic_DNA"/>
</dbReference>
<proteinExistence type="predicted"/>
<organism evidence="2 3">
    <name type="scientific">Enterobacteria phage 9g</name>
    <dbReference type="NCBI Taxonomy" id="1468411"/>
    <lineage>
        <taxon>Viruses</taxon>
        <taxon>Duplodnaviria</taxon>
        <taxon>Heunggongvirae</taxon>
        <taxon>Uroviricota</taxon>
        <taxon>Caudoviricetes</taxon>
        <taxon>Queuovirinae</taxon>
        <taxon>Nonagvirus</taxon>
        <taxon>Nonagvirus nv9g</taxon>
    </lineage>
</organism>
<keyword evidence="1" id="KW-0472">Membrane</keyword>